<feature type="region of interest" description="Disordered" evidence="5">
    <location>
        <begin position="1"/>
        <end position="26"/>
    </location>
</feature>
<protein>
    <submittedName>
        <fullName evidence="10">PAS domain S-box-containing protein</fullName>
    </submittedName>
</protein>
<evidence type="ECO:0000256" key="4">
    <source>
        <dbReference type="SAM" id="Coils"/>
    </source>
</evidence>
<dbReference type="PROSITE" id="PS50112">
    <property type="entry name" value="PAS"/>
    <property type="match status" value="1"/>
</dbReference>
<evidence type="ECO:0000256" key="3">
    <source>
        <dbReference type="PROSITE-ProRule" id="PRU00284"/>
    </source>
</evidence>
<evidence type="ECO:0000256" key="5">
    <source>
        <dbReference type="SAM" id="MobiDB-lite"/>
    </source>
</evidence>
<feature type="coiled-coil region" evidence="4">
    <location>
        <begin position="462"/>
        <end position="524"/>
    </location>
</feature>
<name>A0A846MM68_9BACT</name>
<dbReference type="GO" id="GO:0007165">
    <property type="term" value="P:signal transduction"/>
    <property type="evidence" value="ECO:0007669"/>
    <property type="project" value="UniProtKB-KW"/>
</dbReference>
<dbReference type="SMART" id="SM00086">
    <property type="entry name" value="PAC"/>
    <property type="match status" value="2"/>
</dbReference>
<dbReference type="SUPFAM" id="SSF55785">
    <property type="entry name" value="PYP-like sensor domain (PAS domain)"/>
    <property type="match status" value="3"/>
</dbReference>
<keyword evidence="11" id="KW-1185">Reference proteome</keyword>
<dbReference type="PROSITE" id="PS50113">
    <property type="entry name" value="PAC"/>
    <property type="match status" value="2"/>
</dbReference>
<dbReference type="Pfam" id="PF08448">
    <property type="entry name" value="PAS_4"/>
    <property type="match status" value="1"/>
</dbReference>
<dbReference type="PANTHER" id="PTHR32089">
    <property type="entry name" value="METHYL-ACCEPTING CHEMOTAXIS PROTEIN MCPB"/>
    <property type="match status" value="1"/>
</dbReference>
<evidence type="ECO:0000256" key="1">
    <source>
        <dbReference type="ARBA" id="ARBA00023224"/>
    </source>
</evidence>
<feature type="compositionally biased region" description="Low complexity" evidence="5">
    <location>
        <begin position="14"/>
        <end position="25"/>
    </location>
</feature>
<dbReference type="Gene3D" id="3.30.450.20">
    <property type="entry name" value="PAS domain"/>
    <property type="match status" value="3"/>
</dbReference>
<reference evidence="10 11" key="1">
    <citation type="submission" date="2020-03" db="EMBL/GenBank/DDBJ databases">
        <title>Genomic Encyclopedia of Type Strains, Phase IV (KMG-IV): sequencing the most valuable type-strain genomes for metagenomic binning, comparative biology and taxonomic classification.</title>
        <authorList>
            <person name="Goeker M."/>
        </authorList>
    </citation>
    <scope>NUCLEOTIDE SEQUENCE [LARGE SCALE GENOMIC DNA]</scope>
    <source>
        <strain evidence="10 11">DSM 5718</strain>
    </source>
</reference>
<sequence length="1077" mass="122947">MASGKEIKRDRLIPSKSNNSTPSNKEQTNCTLWQFMAEQSLEGILAFNKEGNVIFKNPTIESLLGKKEIDAALFLQLLGGNFTSIADFFEKFRAPLHSGMEYELQLNGQLHSVILRGSYLESQACYIFHIRDAQERKQLEESLLKLREDMRAAFKVAKMATWFFYTEKQEIHLSDGVFDMLRTDAREQQGYRFSLQQWLDKFVHPDYHTAFREHIEDAIAQKSKKKTSTLTFKAIRQSGDTIYLGSTLSPSQTKQGEVIQLRGIFQDVTVRERMNSTLREKNKELQQREEQLQQNIEELKTTQEVLASKQLELEKQNELLKQQEEVLKKALAKAKEQEKELARQRAHFEALFNSTEDSITLVDKDYRVILMNNAIKKRYQGTPYEQMKEGTCVLDFLGEHKEEWKGYYDRALQGERLMFVMESIVEEDKHYREYHINPIYQEKEIIGVSVFSRDVTERFRQEAEIKRLLQESQEKAELLQAQEEELRQNIEELTAVREKEAELYKKLERSQSEMQSQLNAINQSNIFVILDLNGRVIEANPLFLRITGYSLDELRHTSYFDLIPQEERESFSQLWEQIKTGKAVSKKLKRQAKNGQILWIDASYAPMYDEKGEVSKVIKIGKNITEFQQALLATQNFLTAISQGNLNVNFELNVYELDEELQKMAQANLNLQRTLANILAEVGRVMHLAGHEGKLDERLQTEKLQGVWLELANNINYLLDSISHPVVEIKEVLKQVAEGKLNVQYQGEAKGVLAEMAKSLNAAIQNTYDLIKNIQMHTLVIEGSSIDMLDKATRMKQQLESTTSAITQMSEGAEDQVRRTDEVSKLIENILASANQMRAKAELINQVAQTGQENCKQGIAVINTLVKNMEAISSSADQTAMTIETLTQRSEEISKTLRVITDIAFQTNLLALNAAIEAARAGEAGRGFAVVAEEIRKLAEQSKQSANDIEEVVRKVQKDTFAATEAIESMRENVKAGIDSTQEAADAFNQINESSRETLLLSADIVEATRRQEEDLHVVVRNIEKIVVVSEETAAGTQEVAHASLQLNRQMEEVAKTGDRLQTISAKLKENAQKFQL</sequence>
<accession>A0A846MM68</accession>
<feature type="domain" description="PAC" evidence="8">
    <location>
        <begin position="582"/>
        <end position="636"/>
    </location>
</feature>
<evidence type="ECO:0000259" key="9">
    <source>
        <dbReference type="PROSITE" id="PS50885"/>
    </source>
</evidence>
<feature type="domain" description="Methyl-accepting transducer" evidence="6">
    <location>
        <begin position="791"/>
        <end position="1048"/>
    </location>
</feature>
<dbReference type="InterPro" id="IPR003660">
    <property type="entry name" value="HAMP_dom"/>
</dbReference>
<evidence type="ECO:0000313" key="10">
    <source>
        <dbReference type="EMBL" id="NIK72530.1"/>
    </source>
</evidence>
<comment type="caution">
    <text evidence="10">The sequence shown here is derived from an EMBL/GenBank/DDBJ whole genome shotgun (WGS) entry which is preliminary data.</text>
</comment>
<dbReference type="EMBL" id="JAASRN010000001">
    <property type="protein sequence ID" value="NIK72530.1"/>
    <property type="molecule type" value="Genomic_DNA"/>
</dbReference>
<keyword evidence="1 3" id="KW-0807">Transducer</keyword>
<dbReference type="SUPFAM" id="SSF58104">
    <property type="entry name" value="Methyl-accepting chemotaxis protein (MCP) signaling domain"/>
    <property type="match status" value="1"/>
</dbReference>
<dbReference type="NCBIfam" id="TIGR00229">
    <property type="entry name" value="sensory_box"/>
    <property type="match status" value="2"/>
</dbReference>
<evidence type="ECO:0000256" key="2">
    <source>
        <dbReference type="ARBA" id="ARBA00029447"/>
    </source>
</evidence>
<dbReference type="InterPro" id="IPR035965">
    <property type="entry name" value="PAS-like_dom_sf"/>
</dbReference>
<dbReference type="InterPro" id="IPR001610">
    <property type="entry name" value="PAC"/>
</dbReference>
<dbReference type="Proteomes" id="UP000537126">
    <property type="component" value="Unassembled WGS sequence"/>
</dbReference>
<evidence type="ECO:0000259" key="7">
    <source>
        <dbReference type="PROSITE" id="PS50112"/>
    </source>
</evidence>
<dbReference type="Pfam" id="PF18947">
    <property type="entry name" value="HAMP_2"/>
    <property type="match status" value="1"/>
</dbReference>
<dbReference type="Gene3D" id="1.10.287.950">
    <property type="entry name" value="Methyl-accepting chemotaxis protein"/>
    <property type="match status" value="1"/>
</dbReference>
<dbReference type="SMART" id="SM00283">
    <property type="entry name" value="MA"/>
    <property type="match status" value="1"/>
</dbReference>
<dbReference type="InterPro" id="IPR004089">
    <property type="entry name" value="MCPsignal_dom"/>
</dbReference>
<feature type="domain" description="PAS" evidence="7">
    <location>
        <begin position="510"/>
        <end position="582"/>
    </location>
</feature>
<feature type="domain" description="HAMP" evidence="9">
    <location>
        <begin position="720"/>
        <end position="772"/>
    </location>
</feature>
<dbReference type="Pfam" id="PF13426">
    <property type="entry name" value="PAS_9"/>
    <property type="match status" value="2"/>
</dbReference>
<evidence type="ECO:0000259" key="8">
    <source>
        <dbReference type="PROSITE" id="PS50113"/>
    </source>
</evidence>
<dbReference type="InterPro" id="IPR000700">
    <property type="entry name" value="PAS-assoc_C"/>
</dbReference>
<evidence type="ECO:0000259" key="6">
    <source>
        <dbReference type="PROSITE" id="PS50111"/>
    </source>
</evidence>
<dbReference type="CDD" id="cd11386">
    <property type="entry name" value="MCP_signal"/>
    <property type="match status" value="1"/>
</dbReference>
<dbReference type="AlphaFoldDB" id="A0A846MM68"/>
<evidence type="ECO:0000313" key="11">
    <source>
        <dbReference type="Proteomes" id="UP000537126"/>
    </source>
</evidence>
<dbReference type="InterPro" id="IPR000014">
    <property type="entry name" value="PAS"/>
</dbReference>
<feature type="coiled-coil region" evidence="4">
    <location>
        <begin position="271"/>
        <end position="351"/>
    </location>
</feature>
<feature type="compositionally biased region" description="Basic and acidic residues" evidence="5">
    <location>
        <begin position="1"/>
        <end position="13"/>
    </location>
</feature>
<dbReference type="CDD" id="cd00130">
    <property type="entry name" value="PAS"/>
    <property type="match status" value="1"/>
</dbReference>
<dbReference type="Pfam" id="PF00015">
    <property type="entry name" value="MCPsignal"/>
    <property type="match status" value="1"/>
</dbReference>
<dbReference type="PANTHER" id="PTHR32089:SF112">
    <property type="entry name" value="LYSOZYME-LIKE PROTEIN-RELATED"/>
    <property type="match status" value="1"/>
</dbReference>
<dbReference type="PROSITE" id="PS50111">
    <property type="entry name" value="CHEMOTAXIS_TRANSDUC_2"/>
    <property type="match status" value="1"/>
</dbReference>
<proteinExistence type="inferred from homology"/>
<comment type="similarity">
    <text evidence="2">Belongs to the methyl-accepting chemotaxis (MCP) protein family.</text>
</comment>
<dbReference type="SMART" id="SM00091">
    <property type="entry name" value="PAS"/>
    <property type="match status" value="4"/>
</dbReference>
<feature type="domain" description="PAC" evidence="8">
    <location>
        <begin position="228"/>
        <end position="280"/>
    </location>
</feature>
<feature type="coiled-coil region" evidence="4">
    <location>
        <begin position="932"/>
        <end position="959"/>
    </location>
</feature>
<organism evidence="10 11">
    <name type="scientific">Thermonema lapsum</name>
    <dbReference type="NCBI Taxonomy" id="28195"/>
    <lineage>
        <taxon>Bacteria</taxon>
        <taxon>Pseudomonadati</taxon>
        <taxon>Bacteroidota</taxon>
        <taxon>Cytophagia</taxon>
        <taxon>Cytophagales</taxon>
        <taxon>Thermonemataceae</taxon>
        <taxon>Thermonema</taxon>
    </lineage>
</organism>
<dbReference type="RefSeq" id="WP_166917857.1">
    <property type="nucleotide sequence ID" value="NZ_JAASRN010000001.1"/>
</dbReference>
<dbReference type="GO" id="GO:0016020">
    <property type="term" value="C:membrane"/>
    <property type="evidence" value="ECO:0007669"/>
    <property type="project" value="InterPro"/>
</dbReference>
<dbReference type="InterPro" id="IPR013656">
    <property type="entry name" value="PAS_4"/>
</dbReference>
<keyword evidence="4" id="KW-0175">Coiled coil</keyword>
<dbReference type="Gene3D" id="1.20.120.1530">
    <property type="match status" value="1"/>
</dbReference>
<dbReference type="PROSITE" id="PS50885">
    <property type="entry name" value="HAMP"/>
    <property type="match status" value="1"/>
</dbReference>
<gene>
    <name evidence="10" type="ORF">FHS56_000016</name>
</gene>